<accession>A0A941D590</accession>
<comment type="caution">
    <text evidence="1">The sequence shown here is derived from an EMBL/GenBank/DDBJ whole genome shotgun (WGS) entry which is preliminary data.</text>
</comment>
<protein>
    <submittedName>
        <fullName evidence="1">DUF1697 domain-containing protein</fullName>
    </submittedName>
</protein>
<dbReference type="Proteomes" id="UP000677016">
    <property type="component" value="Unassembled WGS sequence"/>
</dbReference>
<keyword evidence="2" id="KW-1185">Reference proteome</keyword>
<proteinExistence type="predicted"/>
<dbReference type="PIRSF" id="PIRSF008502">
    <property type="entry name" value="UCP008502"/>
    <property type="match status" value="1"/>
</dbReference>
<dbReference type="SUPFAM" id="SSF160379">
    <property type="entry name" value="SP0830-like"/>
    <property type="match status" value="1"/>
</dbReference>
<dbReference type="PANTHER" id="PTHR36439">
    <property type="entry name" value="BLL4334 PROTEIN"/>
    <property type="match status" value="1"/>
</dbReference>
<dbReference type="InterPro" id="IPR012545">
    <property type="entry name" value="DUF1697"/>
</dbReference>
<dbReference type="Gene3D" id="3.30.70.1280">
    <property type="entry name" value="SP0830-like domains"/>
    <property type="match status" value="1"/>
</dbReference>
<dbReference type="AlphaFoldDB" id="A0A941D590"/>
<evidence type="ECO:0000313" key="2">
    <source>
        <dbReference type="Proteomes" id="UP000677016"/>
    </source>
</evidence>
<reference evidence="1" key="1">
    <citation type="submission" date="2021-04" db="EMBL/GenBank/DDBJ databases">
        <title>Phycicoccus avicenniae sp. nov., a novel endophytic actinomycetes isolated from branch of Avicennia mariana.</title>
        <authorList>
            <person name="Tuo L."/>
        </authorList>
    </citation>
    <scope>NUCLEOTIDE SEQUENCE</scope>
    <source>
        <strain evidence="1">BSK3Z-2</strain>
    </source>
</reference>
<sequence>MSHMPRYVAFLRAVNVGGRFVRMAELRAALEGAGFTSVETHIQSGNVAVTSRRRSTAAVGRELTDVLTAWAGFDVPAIVRTPAEVAALVAEADAVPALLPGTTKRYLAVADGDVPADAAATLSAWDVEDERARALTGGVLAELGKDFHRTRLTNARIERITGLTTTWRDLGVVRAVAEKWSRR</sequence>
<dbReference type="Pfam" id="PF08002">
    <property type="entry name" value="DUF1697"/>
    <property type="match status" value="1"/>
</dbReference>
<gene>
    <name evidence="1" type="ORF">KC207_03455</name>
</gene>
<dbReference type="EMBL" id="JAGSNF010000003">
    <property type="protein sequence ID" value="MBR7742349.1"/>
    <property type="molecule type" value="Genomic_DNA"/>
</dbReference>
<name>A0A941D590_9MICO</name>
<evidence type="ECO:0000313" key="1">
    <source>
        <dbReference type="EMBL" id="MBR7742349.1"/>
    </source>
</evidence>
<organism evidence="1 2">
    <name type="scientific">Phycicoccus avicenniae</name>
    <dbReference type="NCBI Taxonomy" id="2828860"/>
    <lineage>
        <taxon>Bacteria</taxon>
        <taxon>Bacillati</taxon>
        <taxon>Actinomycetota</taxon>
        <taxon>Actinomycetes</taxon>
        <taxon>Micrococcales</taxon>
        <taxon>Intrasporangiaceae</taxon>
        <taxon>Phycicoccus</taxon>
    </lineage>
</organism>
<dbReference type="PANTHER" id="PTHR36439:SF1">
    <property type="entry name" value="DUF1697 DOMAIN-CONTAINING PROTEIN"/>
    <property type="match status" value="1"/>
</dbReference>